<dbReference type="OrthoDB" id="6607175at2759"/>
<name>A0A5E4NG11_9HEMI</name>
<dbReference type="Proteomes" id="UP000325440">
    <property type="component" value="Unassembled WGS sequence"/>
</dbReference>
<dbReference type="PANTHER" id="PTHR33395:SF22">
    <property type="entry name" value="REVERSE TRANSCRIPTASE DOMAIN-CONTAINING PROTEIN"/>
    <property type="match status" value="1"/>
</dbReference>
<accession>A0A5E4NG11</accession>
<proteinExistence type="predicted"/>
<evidence type="ECO:0000313" key="1">
    <source>
        <dbReference type="EMBL" id="VVC42109.1"/>
    </source>
</evidence>
<reference evidence="1 2" key="1">
    <citation type="submission" date="2019-08" db="EMBL/GenBank/DDBJ databases">
        <authorList>
            <person name="Alioto T."/>
            <person name="Alioto T."/>
            <person name="Gomez Garrido J."/>
        </authorList>
    </citation>
    <scope>NUCLEOTIDE SEQUENCE [LARGE SCALE GENOMIC DNA]</scope>
</reference>
<dbReference type="InterPro" id="IPR036291">
    <property type="entry name" value="NAD(P)-bd_dom_sf"/>
</dbReference>
<keyword evidence="2" id="KW-1185">Reference proteome</keyword>
<sequence length="311" mass="35508">MYFNDVSCSDELTTANLFSDLFSSFYSTKKNDVAIDQLGILTFDLPNNIYFSVDDIYYRLSYLQGVGSAGPDGLFGIFLYELREMLANPLLVLFRCSLDNGSFPSMFKLSSITPVFKSGCHSLILNYRLITIKSHVVKIFEALILNIIQGPTNNILIEEQHGFCLGHSASTCNLLFSSYIFNTFQKQSHKHVYEHVGGDTDGLKAVREIEIVNICGKDFITIGGTRVIDYLHIMDLAECHIINMFSQVSKKKKKIKYELVDRPPGYYDSSYCDVSFAKEYLGWEAKRTLKEMCEDTLRWQSLYPREFSTET</sequence>
<dbReference type="SUPFAM" id="SSF51735">
    <property type="entry name" value="NAD(P)-binding Rossmann-fold domains"/>
    <property type="match status" value="1"/>
</dbReference>
<organism evidence="1 2">
    <name type="scientific">Cinara cedri</name>
    <dbReference type="NCBI Taxonomy" id="506608"/>
    <lineage>
        <taxon>Eukaryota</taxon>
        <taxon>Metazoa</taxon>
        <taxon>Ecdysozoa</taxon>
        <taxon>Arthropoda</taxon>
        <taxon>Hexapoda</taxon>
        <taxon>Insecta</taxon>
        <taxon>Pterygota</taxon>
        <taxon>Neoptera</taxon>
        <taxon>Paraneoptera</taxon>
        <taxon>Hemiptera</taxon>
        <taxon>Sternorrhyncha</taxon>
        <taxon>Aphidomorpha</taxon>
        <taxon>Aphidoidea</taxon>
        <taxon>Aphididae</taxon>
        <taxon>Lachninae</taxon>
        <taxon>Cinara</taxon>
    </lineage>
</organism>
<gene>
    <name evidence="1" type="ORF">CINCED_3A024391</name>
</gene>
<dbReference type="PANTHER" id="PTHR33395">
    <property type="entry name" value="TRANSCRIPTASE, PUTATIVE-RELATED-RELATED"/>
    <property type="match status" value="1"/>
</dbReference>
<protein>
    <submittedName>
        <fullName evidence="1">NAD(P)-binding domain</fullName>
    </submittedName>
</protein>
<dbReference type="AlphaFoldDB" id="A0A5E4NG11"/>
<dbReference type="EMBL" id="CABPRJ010001937">
    <property type="protein sequence ID" value="VVC42109.1"/>
    <property type="molecule type" value="Genomic_DNA"/>
</dbReference>
<evidence type="ECO:0000313" key="2">
    <source>
        <dbReference type="Proteomes" id="UP000325440"/>
    </source>
</evidence>
<dbReference type="Gene3D" id="3.90.25.10">
    <property type="entry name" value="UDP-galactose 4-epimerase, domain 1"/>
    <property type="match status" value="1"/>
</dbReference>